<keyword evidence="3" id="KW-1185">Reference proteome</keyword>
<dbReference type="EMBL" id="JACIDK010000004">
    <property type="protein sequence ID" value="MBB3892290.1"/>
    <property type="molecule type" value="Genomic_DNA"/>
</dbReference>
<evidence type="ECO:0000313" key="3">
    <source>
        <dbReference type="Proteomes" id="UP000530564"/>
    </source>
</evidence>
<name>A0A840A459_9CAUL</name>
<comment type="caution">
    <text evidence="2">The sequence shown here is derived from an EMBL/GenBank/DDBJ whole genome shotgun (WGS) entry which is preliminary data.</text>
</comment>
<accession>A0A840A459</accession>
<feature type="chain" id="PRO_5032884043" evidence="1">
    <location>
        <begin position="19"/>
        <end position="283"/>
    </location>
</feature>
<proteinExistence type="predicted"/>
<evidence type="ECO:0000256" key="1">
    <source>
        <dbReference type="SAM" id="SignalP"/>
    </source>
</evidence>
<gene>
    <name evidence="2" type="ORF">GGQ61_003023</name>
</gene>
<keyword evidence="1" id="KW-0732">Signal</keyword>
<dbReference type="AlphaFoldDB" id="A0A840A459"/>
<organism evidence="2 3">
    <name type="scientific">Phenylobacterium haematophilum</name>
    <dbReference type="NCBI Taxonomy" id="98513"/>
    <lineage>
        <taxon>Bacteria</taxon>
        <taxon>Pseudomonadati</taxon>
        <taxon>Pseudomonadota</taxon>
        <taxon>Alphaproteobacteria</taxon>
        <taxon>Caulobacterales</taxon>
        <taxon>Caulobacteraceae</taxon>
        <taxon>Phenylobacterium</taxon>
    </lineage>
</organism>
<reference evidence="2 3" key="1">
    <citation type="submission" date="2020-08" db="EMBL/GenBank/DDBJ databases">
        <title>Genomic Encyclopedia of Type Strains, Phase IV (KMG-IV): sequencing the most valuable type-strain genomes for metagenomic binning, comparative biology and taxonomic classification.</title>
        <authorList>
            <person name="Goeker M."/>
        </authorList>
    </citation>
    <scope>NUCLEOTIDE SEQUENCE [LARGE SCALE GENOMIC DNA]</scope>
    <source>
        <strain evidence="2 3">DSM 21793</strain>
    </source>
</reference>
<evidence type="ECO:0000313" key="2">
    <source>
        <dbReference type="EMBL" id="MBB3892290.1"/>
    </source>
</evidence>
<dbReference type="RefSeq" id="WP_183774279.1">
    <property type="nucleotide sequence ID" value="NZ_JACIDK010000004.1"/>
</dbReference>
<dbReference type="Proteomes" id="UP000530564">
    <property type="component" value="Unassembled WGS sequence"/>
</dbReference>
<protein>
    <submittedName>
        <fullName evidence="2">Uncharacterized protein</fullName>
    </submittedName>
</protein>
<sequence>MRHLIAALALLAAAPVAAQEVPIVQTGAEGRFERQIDVKTKSEGFGPAQVTAFRAAITPIIDQLATMPAVNTPPAPLCHRLKSWIELINPHGVMGAEIAVMSPINYQNGRCNRMTGGGVMLNVNMPGVGLNPSRAVVRGETRAGDWYVLPIAPSRDPKILEFETNGDRHVALTHGRAPLFRPVSMERYVSRAMNQTVLAPDQRTAPACMTPTGELRADTACPPSRTLVELNPEYFDRARPADVQLLVLSTPADRYHGEDDAKFAARTAVWNSLDRAALAARVR</sequence>
<feature type="signal peptide" evidence="1">
    <location>
        <begin position="1"/>
        <end position="18"/>
    </location>
</feature>